<gene>
    <name evidence="11" type="ORF">XNOV1_A009542</name>
</gene>
<comment type="subcellular location">
    <subcellularLocation>
        <location evidence="1 9">Secreted</location>
    </subcellularLocation>
</comment>
<comment type="similarity">
    <text evidence="7 9">Belongs to the pentraxin family.</text>
</comment>
<evidence type="ECO:0000256" key="5">
    <source>
        <dbReference type="ARBA" id="ARBA00022837"/>
    </source>
</evidence>
<accession>A0AAV1FL15</accession>
<evidence type="ECO:0000259" key="10">
    <source>
        <dbReference type="PROSITE" id="PS51828"/>
    </source>
</evidence>
<dbReference type="GO" id="GO:0005576">
    <property type="term" value="C:extracellular region"/>
    <property type="evidence" value="ECO:0007669"/>
    <property type="project" value="UniProtKB-SubCell"/>
</dbReference>
<dbReference type="PANTHER" id="PTHR45869">
    <property type="entry name" value="C-REACTIVE PROTEIN-RELATED"/>
    <property type="match status" value="1"/>
</dbReference>
<feature type="domain" description="Pentraxin (PTX)" evidence="10">
    <location>
        <begin position="25"/>
        <end position="227"/>
    </location>
</feature>
<keyword evidence="12" id="KW-1185">Reference proteome</keyword>
<keyword evidence="6" id="KW-1015">Disulfide bond</keyword>
<dbReference type="SUPFAM" id="SSF49899">
    <property type="entry name" value="Concanavalin A-like lectins/glucanases"/>
    <property type="match status" value="1"/>
</dbReference>
<dbReference type="PROSITE" id="PS51828">
    <property type="entry name" value="PTX_2"/>
    <property type="match status" value="1"/>
</dbReference>
<proteinExistence type="inferred from homology"/>
<name>A0AAV1FL15_XYRNO</name>
<dbReference type="AlphaFoldDB" id="A0AAV1FL15"/>
<dbReference type="Proteomes" id="UP001178508">
    <property type="component" value="Chromosome 8"/>
</dbReference>
<keyword evidence="4 9" id="KW-0732">Signal</keyword>
<keyword evidence="3 9" id="KW-0479">Metal-binding</keyword>
<evidence type="ECO:0000256" key="8">
    <source>
        <dbReference type="PROSITE-ProRule" id="PRU01172"/>
    </source>
</evidence>
<evidence type="ECO:0000256" key="3">
    <source>
        <dbReference type="ARBA" id="ARBA00022723"/>
    </source>
</evidence>
<dbReference type="PANTHER" id="PTHR45869:SF7">
    <property type="entry name" value="C-REACTIVE PROTEIN"/>
    <property type="match status" value="1"/>
</dbReference>
<evidence type="ECO:0000256" key="9">
    <source>
        <dbReference type="RuleBase" id="RU362112"/>
    </source>
</evidence>
<dbReference type="InterPro" id="IPR013320">
    <property type="entry name" value="ConA-like_dom_sf"/>
</dbReference>
<dbReference type="EMBL" id="OY660871">
    <property type="protein sequence ID" value="CAJ1062151.1"/>
    <property type="molecule type" value="Genomic_DNA"/>
</dbReference>
<dbReference type="GO" id="GO:0046872">
    <property type="term" value="F:metal ion binding"/>
    <property type="evidence" value="ECO:0007669"/>
    <property type="project" value="UniProtKB-KW"/>
</dbReference>
<protein>
    <recommendedName>
        <fullName evidence="9">Pentraxin family member</fullName>
    </recommendedName>
</protein>
<feature type="chain" id="PRO_5043110896" description="Pentraxin family member" evidence="9">
    <location>
        <begin position="20"/>
        <end position="228"/>
    </location>
</feature>
<evidence type="ECO:0000256" key="6">
    <source>
        <dbReference type="ARBA" id="ARBA00023157"/>
    </source>
</evidence>
<dbReference type="PROSITE" id="PS51257">
    <property type="entry name" value="PROKAR_LIPOPROTEIN"/>
    <property type="match status" value="1"/>
</dbReference>
<comment type="cofactor">
    <cofactor evidence="9">
        <name>Ca(2+)</name>
        <dbReference type="ChEBI" id="CHEBI:29108"/>
    </cofactor>
    <text evidence="9">Binds 2 calcium ions per subunit.</text>
</comment>
<dbReference type="PRINTS" id="PR00895">
    <property type="entry name" value="PENTAXIN"/>
</dbReference>
<dbReference type="InterPro" id="IPR051005">
    <property type="entry name" value="Pentraxin_domain"/>
</dbReference>
<evidence type="ECO:0000256" key="2">
    <source>
        <dbReference type="ARBA" id="ARBA00022525"/>
    </source>
</evidence>
<dbReference type="Gene3D" id="2.60.120.200">
    <property type="match status" value="1"/>
</dbReference>
<evidence type="ECO:0000313" key="12">
    <source>
        <dbReference type="Proteomes" id="UP001178508"/>
    </source>
</evidence>
<evidence type="ECO:0000256" key="4">
    <source>
        <dbReference type="ARBA" id="ARBA00022729"/>
    </source>
</evidence>
<evidence type="ECO:0000256" key="7">
    <source>
        <dbReference type="ARBA" id="ARBA00038102"/>
    </source>
</evidence>
<reference evidence="11" key="1">
    <citation type="submission" date="2023-08" db="EMBL/GenBank/DDBJ databases">
        <authorList>
            <person name="Alioto T."/>
            <person name="Alioto T."/>
            <person name="Gomez Garrido J."/>
        </authorList>
    </citation>
    <scope>NUCLEOTIDE SEQUENCE</scope>
</reference>
<dbReference type="Pfam" id="PF00354">
    <property type="entry name" value="Pentaxin"/>
    <property type="match status" value="1"/>
</dbReference>
<evidence type="ECO:0000256" key="1">
    <source>
        <dbReference type="ARBA" id="ARBA00004613"/>
    </source>
</evidence>
<keyword evidence="2" id="KW-0964">Secreted</keyword>
<keyword evidence="5 9" id="KW-0106">Calcium</keyword>
<dbReference type="InterPro" id="IPR001759">
    <property type="entry name" value="PTX_dom"/>
</dbReference>
<organism evidence="11 12">
    <name type="scientific">Xyrichtys novacula</name>
    <name type="common">Pearly razorfish</name>
    <name type="synonym">Hemipteronotus novacula</name>
    <dbReference type="NCBI Taxonomy" id="13765"/>
    <lineage>
        <taxon>Eukaryota</taxon>
        <taxon>Metazoa</taxon>
        <taxon>Chordata</taxon>
        <taxon>Craniata</taxon>
        <taxon>Vertebrata</taxon>
        <taxon>Euteleostomi</taxon>
        <taxon>Actinopterygii</taxon>
        <taxon>Neopterygii</taxon>
        <taxon>Teleostei</taxon>
        <taxon>Neoteleostei</taxon>
        <taxon>Acanthomorphata</taxon>
        <taxon>Eupercaria</taxon>
        <taxon>Labriformes</taxon>
        <taxon>Labridae</taxon>
        <taxon>Xyrichtys</taxon>
    </lineage>
</organism>
<feature type="signal peptide" evidence="9">
    <location>
        <begin position="1"/>
        <end position="19"/>
    </location>
</feature>
<comment type="subunit">
    <text evidence="9">Homopentamer. Pentaxin (or pentraxin) have a discoid arrangement of 5 non-covalently bound subunits.</text>
</comment>
<evidence type="ECO:0000313" key="11">
    <source>
        <dbReference type="EMBL" id="CAJ1062151.1"/>
    </source>
</evidence>
<sequence>MVFKMELLLLLTILTSCAAAPQDMSGQMFTFPQQTKSSYVRLMTSMRDLSAITVCHRSFTDLKRDHSIFSLATPSNINAFLIFWDAANKEMEAHVKDTKAEFAGLDYKPNMWHSICTTWESSTGLTQLWFNGRPTIRKTTSSGSSISGTFIIVLGQEQDAHGGGFDVNQCMIGMMSDVHIWDHALSACEIHKYTDDLNFTPGNVINWRSLDFQTFDRVVVEKEEMTCH</sequence>
<dbReference type="SMART" id="SM00159">
    <property type="entry name" value="PTX"/>
    <property type="match status" value="1"/>
</dbReference>
<comment type="caution">
    <text evidence="8">Lacks conserved residue(s) required for the propagation of feature annotation.</text>
</comment>
<dbReference type="FunFam" id="2.60.120.200:FF:000070">
    <property type="entry name" value="Serum amyloid P-component"/>
    <property type="match status" value="1"/>
</dbReference>